<keyword evidence="1" id="KW-1133">Transmembrane helix</keyword>
<evidence type="ECO:0000313" key="3">
    <source>
        <dbReference type="Proteomes" id="UP000037460"/>
    </source>
</evidence>
<keyword evidence="1" id="KW-0812">Transmembrane</keyword>
<name>A0A0M0JKS0_9EUKA</name>
<protein>
    <submittedName>
        <fullName evidence="2">Uncharacterized protein</fullName>
    </submittedName>
</protein>
<proteinExistence type="predicted"/>
<reference evidence="3" key="1">
    <citation type="journal article" date="2015" name="PLoS Genet.">
        <title>Genome Sequence and Transcriptome Analyses of Chrysochromulina tobin: Metabolic Tools for Enhanced Algal Fitness in the Prominent Order Prymnesiales (Haptophyceae).</title>
        <authorList>
            <person name="Hovde B.T."/>
            <person name="Deodato C.R."/>
            <person name="Hunsperger H.M."/>
            <person name="Ryken S.A."/>
            <person name="Yost W."/>
            <person name="Jha R.K."/>
            <person name="Patterson J."/>
            <person name="Monnat R.J. Jr."/>
            <person name="Barlow S.B."/>
            <person name="Starkenburg S.R."/>
            <person name="Cattolico R.A."/>
        </authorList>
    </citation>
    <scope>NUCLEOTIDE SEQUENCE</scope>
    <source>
        <strain evidence="3">CCMP291</strain>
    </source>
</reference>
<sequence>MGIPKKAAFFAFVNTPPWLDLLLTGGYVYFDKAGTLLRANALGQLKARSAGTLSLMGPYTANRLAGEALRVAERLQPVTLDTLAHAGFVKFGWVFKSECPGQTALSEAHEQGAFVYAHKDGSYYFYQLKLPGHSSPWVCSSSRRPHTFHDDDPDEVRRFAQIGSVRFSGFRLVASFVWSGLFTYLVW</sequence>
<feature type="transmembrane region" description="Helical" evidence="1">
    <location>
        <begin position="167"/>
        <end position="186"/>
    </location>
</feature>
<dbReference type="EMBL" id="JWZX01002749">
    <property type="protein sequence ID" value="KOO27169.1"/>
    <property type="molecule type" value="Genomic_DNA"/>
</dbReference>
<evidence type="ECO:0000313" key="2">
    <source>
        <dbReference type="EMBL" id="KOO27169.1"/>
    </source>
</evidence>
<dbReference type="Proteomes" id="UP000037460">
    <property type="component" value="Unassembled WGS sequence"/>
</dbReference>
<accession>A0A0M0JKS0</accession>
<keyword evidence="3" id="KW-1185">Reference proteome</keyword>
<keyword evidence="1" id="KW-0472">Membrane</keyword>
<gene>
    <name evidence="2" type="ORF">Ctob_009847</name>
</gene>
<comment type="caution">
    <text evidence="2">The sequence shown here is derived from an EMBL/GenBank/DDBJ whole genome shotgun (WGS) entry which is preliminary data.</text>
</comment>
<evidence type="ECO:0000256" key="1">
    <source>
        <dbReference type="SAM" id="Phobius"/>
    </source>
</evidence>
<organism evidence="2 3">
    <name type="scientific">Chrysochromulina tobinii</name>
    <dbReference type="NCBI Taxonomy" id="1460289"/>
    <lineage>
        <taxon>Eukaryota</taxon>
        <taxon>Haptista</taxon>
        <taxon>Haptophyta</taxon>
        <taxon>Prymnesiophyceae</taxon>
        <taxon>Prymnesiales</taxon>
        <taxon>Chrysochromulinaceae</taxon>
        <taxon>Chrysochromulina</taxon>
    </lineage>
</organism>
<dbReference type="AlphaFoldDB" id="A0A0M0JKS0"/>